<evidence type="ECO:0000313" key="3">
    <source>
        <dbReference type="Proteomes" id="UP000321960"/>
    </source>
</evidence>
<organism evidence="1 3">
    <name type="scientific">Methylobacterium oxalidis</name>
    <dbReference type="NCBI Taxonomy" id="944322"/>
    <lineage>
        <taxon>Bacteria</taxon>
        <taxon>Pseudomonadati</taxon>
        <taxon>Pseudomonadota</taxon>
        <taxon>Alphaproteobacteria</taxon>
        <taxon>Hyphomicrobiales</taxon>
        <taxon>Methylobacteriaceae</taxon>
        <taxon>Methylobacterium</taxon>
    </lineage>
</organism>
<protein>
    <submittedName>
        <fullName evidence="1">Uncharacterized protein</fullName>
    </submittedName>
</protein>
<dbReference type="RefSeq" id="WP_147023945.1">
    <property type="nucleotide sequence ID" value="NZ_BJZU01000003.1"/>
</dbReference>
<dbReference type="AlphaFoldDB" id="A0A512IX23"/>
<dbReference type="EMBL" id="BJZU01000003">
    <property type="protein sequence ID" value="GEP02270.1"/>
    <property type="molecule type" value="Genomic_DNA"/>
</dbReference>
<dbReference type="OrthoDB" id="2078571at2"/>
<gene>
    <name evidence="2" type="ORF">GCM10007888_05960</name>
    <name evidence="1" type="ORF">MOX02_03080</name>
</gene>
<keyword evidence="4" id="KW-1185">Reference proteome</keyword>
<dbReference type="Proteomes" id="UP001156856">
    <property type="component" value="Unassembled WGS sequence"/>
</dbReference>
<accession>A0A512IX23</accession>
<reference evidence="4" key="2">
    <citation type="journal article" date="2019" name="Int. J. Syst. Evol. Microbiol.">
        <title>The Global Catalogue of Microorganisms (GCM) 10K type strain sequencing project: providing services to taxonomists for standard genome sequencing and annotation.</title>
        <authorList>
            <consortium name="The Broad Institute Genomics Platform"/>
            <consortium name="The Broad Institute Genome Sequencing Center for Infectious Disease"/>
            <person name="Wu L."/>
            <person name="Ma J."/>
        </authorList>
    </citation>
    <scope>NUCLEOTIDE SEQUENCE [LARGE SCALE GENOMIC DNA]</scope>
    <source>
        <strain evidence="4">NBRC 107715</strain>
    </source>
</reference>
<evidence type="ECO:0000313" key="1">
    <source>
        <dbReference type="EMBL" id="GEP02270.1"/>
    </source>
</evidence>
<reference evidence="1 3" key="3">
    <citation type="submission" date="2019-07" db="EMBL/GenBank/DDBJ databases">
        <title>Whole genome shotgun sequence of Methylobacterium oxalidis NBRC 107715.</title>
        <authorList>
            <person name="Hosoyama A."/>
            <person name="Uohara A."/>
            <person name="Ohji S."/>
            <person name="Ichikawa N."/>
        </authorList>
    </citation>
    <scope>NUCLEOTIDE SEQUENCE [LARGE SCALE GENOMIC DNA]</scope>
    <source>
        <strain evidence="1 3">NBRC 107715</strain>
    </source>
</reference>
<reference evidence="2" key="1">
    <citation type="journal article" date="2014" name="Int. J. Syst. Evol. Microbiol.">
        <title>Complete genome of a new Firmicutes species belonging to the dominant human colonic microbiota ('Ruminococcus bicirculans') reveals two chromosomes and a selective capacity to utilize plant glucans.</title>
        <authorList>
            <consortium name="NISC Comparative Sequencing Program"/>
            <person name="Wegmann U."/>
            <person name="Louis P."/>
            <person name="Goesmann A."/>
            <person name="Henrissat B."/>
            <person name="Duncan S.H."/>
            <person name="Flint H.J."/>
        </authorList>
    </citation>
    <scope>NUCLEOTIDE SEQUENCE</scope>
    <source>
        <strain evidence="2">NBRC 107715</strain>
    </source>
</reference>
<name>A0A512IX23_9HYPH</name>
<comment type="caution">
    <text evidence="1">The sequence shown here is derived from an EMBL/GenBank/DDBJ whole genome shotgun (WGS) entry which is preliminary data.</text>
</comment>
<proteinExistence type="predicted"/>
<sequence>MTRTLHLERPAFWTESSDPESWFRALDAVAAAVDQGPQSGTPRTVAERCLVGITAWRGAAGLFGAFHRGGVVRLPGVGLISCDSAGQWALNDEAQVLLRHWKEDPLLGLELLAAHLVRESPWLRLLLLRLQSCDWALAGWAKVRSHRAGLKAGVSLLLHAQTEPERWFEGLESRVAARWLARLQCESLGYTPEVLLSKKGKDDLSLTPLTAPLLLLESVGWLTRTGELRLPSEVQADLTGTLTPAQALTQLSSGRADVRGFVAVEPVLRDLLATFGANPRDVDFPRWMDTLIDQAMQHGALEVLAAEPGQARHGRGLHADPTRKLVRWIVHPEFSDAFQKAWDALETTPELT</sequence>
<evidence type="ECO:0000313" key="2">
    <source>
        <dbReference type="EMBL" id="GLS62215.1"/>
    </source>
</evidence>
<evidence type="ECO:0000313" key="4">
    <source>
        <dbReference type="Proteomes" id="UP001156856"/>
    </source>
</evidence>
<dbReference type="Proteomes" id="UP000321960">
    <property type="component" value="Unassembled WGS sequence"/>
</dbReference>
<reference evidence="2" key="4">
    <citation type="submission" date="2023-01" db="EMBL/GenBank/DDBJ databases">
        <title>Draft genome sequence of Methylobacterium oxalidis strain NBRC 107715.</title>
        <authorList>
            <person name="Sun Q."/>
            <person name="Mori K."/>
        </authorList>
    </citation>
    <scope>NUCLEOTIDE SEQUENCE</scope>
    <source>
        <strain evidence="2">NBRC 107715</strain>
    </source>
</reference>
<dbReference type="EMBL" id="BSPK01000004">
    <property type="protein sequence ID" value="GLS62215.1"/>
    <property type="molecule type" value="Genomic_DNA"/>
</dbReference>